<evidence type="ECO:0000256" key="1">
    <source>
        <dbReference type="SAM" id="Phobius"/>
    </source>
</evidence>
<dbReference type="PANTHER" id="PTHR37299:SF1">
    <property type="entry name" value="STAGE 0 SPORULATION PROTEIN A HOMOLOG"/>
    <property type="match status" value="1"/>
</dbReference>
<dbReference type="SMART" id="SM00850">
    <property type="entry name" value="LytTR"/>
    <property type="match status" value="1"/>
</dbReference>
<dbReference type="InterPro" id="IPR011990">
    <property type="entry name" value="TPR-like_helical_dom_sf"/>
</dbReference>
<feature type="transmembrane region" description="Helical" evidence="1">
    <location>
        <begin position="388"/>
        <end position="406"/>
    </location>
</feature>
<dbReference type="Pfam" id="PF04397">
    <property type="entry name" value="LytTR"/>
    <property type="match status" value="1"/>
</dbReference>
<protein>
    <submittedName>
        <fullName evidence="3">LytTR family DNA-binding domain-containing protein</fullName>
    </submittedName>
</protein>
<name>A0ABU2YET5_9FLAO</name>
<keyword evidence="1" id="KW-1133">Transmembrane helix</keyword>
<feature type="domain" description="HTH LytTR-type" evidence="2">
    <location>
        <begin position="445"/>
        <end position="528"/>
    </location>
</feature>
<dbReference type="RefSeq" id="WP_311333478.1">
    <property type="nucleotide sequence ID" value="NZ_JAVRHZ010000007.1"/>
</dbReference>
<accession>A0ABU2YET5</accession>
<dbReference type="GO" id="GO:0003677">
    <property type="term" value="F:DNA binding"/>
    <property type="evidence" value="ECO:0007669"/>
    <property type="project" value="UniProtKB-KW"/>
</dbReference>
<dbReference type="EMBL" id="JAVRHZ010000007">
    <property type="protein sequence ID" value="MDT0556527.1"/>
    <property type="molecule type" value="Genomic_DNA"/>
</dbReference>
<reference evidence="3 4" key="1">
    <citation type="submission" date="2023-09" db="EMBL/GenBank/DDBJ databases">
        <authorList>
            <person name="Rey-Velasco X."/>
        </authorList>
    </citation>
    <scope>NUCLEOTIDE SEQUENCE [LARGE SCALE GENOMIC DNA]</scope>
    <source>
        <strain evidence="3 4">W242</strain>
    </source>
</reference>
<keyword evidence="1" id="KW-0472">Membrane</keyword>
<evidence type="ECO:0000313" key="3">
    <source>
        <dbReference type="EMBL" id="MDT0556527.1"/>
    </source>
</evidence>
<dbReference type="InterPro" id="IPR046947">
    <property type="entry name" value="LytR-like"/>
</dbReference>
<organism evidence="3 4">
    <name type="scientific">Patiriisocius hiemis</name>
    <dbReference type="NCBI Taxonomy" id="3075604"/>
    <lineage>
        <taxon>Bacteria</taxon>
        <taxon>Pseudomonadati</taxon>
        <taxon>Bacteroidota</taxon>
        <taxon>Flavobacteriia</taxon>
        <taxon>Flavobacteriales</taxon>
        <taxon>Flavobacteriaceae</taxon>
        <taxon>Patiriisocius</taxon>
    </lineage>
</organism>
<keyword evidence="1" id="KW-0812">Transmembrane</keyword>
<dbReference type="Gene3D" id="1.25.40.10">
    <property type="entry name" value="Tetratricopeptide repeat domain"/>
    <property type="match status" value="1"/>
</dbReference>
<dbReference type="Proteomes" id="UP001254488">
    <property type="component" value="Unassembled WGS sequence"/>
</dbReference>
<sequence length="528" mass="61063">MLLANQKTYSILFLFFIGNILYAQSLLQVNDKIQQGITNRDTLSVNKEINNANKLINSNSFSEVDSELLKFQYLKTFYEIKYSKIEIDSGLKEYERIQEICSKEGYHKLNATILGRIANGYRSKRQLGKAYEFNQKEIKATKKSKDSVLVARALITELDIAYNSLPWPLQNSDLDKLIEKGQIAIKYAQEKSLNDIAQFGKLYVSKFYTNQGGFKEASKLLLGISDSETLSIVFSKYEHLCEIAKLQGNRENYRKYSLRFKKYAYATHRPFVELNANNYLLDYNLKFGISDSTRHYATLLEKNLAIVDTTKYLDFLDVSYNTLAAYYNGKDTQKQLKYTQYSAQVNKTIAERQKEAFMAIELYKQDVESLEFENIALNESKSSIKKNLTIVLVALFGLLLVLFFIYKGYQKSKVETASVVKEKEILSEKVKQKSIELHNKQRIYLKDLLFVKVDGNYVEFFTSEKKILDRSTLTEILKKLPPNFLQVHRSYVINTNYIASISGTTIRLKNGEEIPFSRSFKSKLKNKL</sequence>
<proteinExistence type="predicted"/>
<dbReference type="InterPro" id="IPR007492">
    <property type="entry name" value="LytTR_DNA-bd_dom"/>
</dbReference>
<gene>
    <name evidence="3" type="ORF">RM538_10955</name>
</gene>
<dbReference type="PROSITE" id="PS50930">
    <property type="entry name" value="HTH_LYTTR"/>
    <property type="match status" value="1"/>
</dbReference>
<keyword evidence="3" id="KW-0238">DNA-binding</keyword>
<dbReference type="Gene3D" id="2.40.50.1020">
    <property type="entry name" value="LytTr DNA-binding domain"/>
    <property type="match status" value="1"/>
</dbReference>
<keyword evidence="4" id="KW-1185">Reference proteome</keyword>
<evidence type="ECO:0000259" key="2">
    <source>
        <dbReference type="PROSITE" id="PS50930"/>
    </source>
</evidence>
<evidence type="ECO:0000313" key="4">
    <source>
        <dbReference type="Proteomes" id="UP001254488"/>
    </source>
</evidence>
<dbReference type="PANTHER" id="PTHR37299">
    <property type="entry name" value="TRANSCRIPTIONAL REGULATOR-RELATED"/>
    <property type="match status" value="1"/>
</dbReference>
<comment type="caution">
    <text evidence="3">The sequence shown here is derived from an EMBL/GenBank/DDBJ whole genome shotgun (WGS) entry which is preliminary data.</text>
</comment>